<dbReference type="Proteomes" id="UP000285860">
    <property type="component" value="Unassembled WGS sequence"/>
</dbReference>
<dbReference type="PANTHER" id="PTHR47706:SF9">
    <property type="entry name" value="NMRA-LIKE DOMAIN-CONTAINING PROTEIN-RELATED"/>
    <property type="match status" value="1"/>
</dbReference>
<proteinExistence type="predicted"/>
<keyword evidence="1" id="KW-0521">NADP</keyword>
<dbReference type="InterPro" id="IPR008030">
    <property type="entry name" value="NmrA-like"/>
</dbReference>
<dbReference type="VEuPathDB" id="FungiDB:FOXG_10870"/>
<dbReference type="CDD" id="cd05259">
    <property type="entry name" value="PCBER_SDR_a"/>
    <property type="match status" value="1"/>
</dbReference>
<dbReference type="VEuPathDB" id="FungiDB:FOC1_g10004710"/>
<dbReference type="EMBL" id="MRCY01000646">
    <property type="protein sequence ID" value="RKK81511.1"/>
    <property type="molecule type" value="Genomic_DNA"/>
</dbReference>
<dbReference type="VEuPathDB" id="FungiDB:FOZG_03010"/>
<evidence type="ECO:0000313" key="4">
    <source>
        <dbReference type="EMBL" id="RKK58279.1"/>
    </source>
</evidence>
<dbReference type="Gene3D" id="3.40.50.720">
    <property type="entry name" value="NAD(P)-binding Rossmann-like Domain"/>
    <property type="match status" value="1"/>
</dbReference>
<dbReference type="InterPro" id="IPR036291">
    <property type="entry name" value="NAD(P)-bd_dom_sf"/>
</dbReference>
<comment type="caution">
    <text evidence="4">The sequence shown here is derived from an EMBL/GenBank/DDBJ whole genome shotgun (WGS) entry which is preliminary data.</text>
</comment>
<dbReference type="SUPFAM" id="SSF51735">
    <property type="entry name" value="NAD(P)-binding Rossmann-fold domains"/>
    <property type="match status" value="1"/>
</dbReference>
<dbReference type="PANTHER" id="PTHR47706">
    <property type="entry name" value="NMRA-LIKE FAMILY PROTEIN"/>
    <property type="match status" value="1"/>
</dbReference>
<keyword evidence="2" id="KW-0560">Oxidoreductase</keyword>
<dbReference type="VEuPathDB" id="FungiDB:FOMG_03079"/>
<protein>
    <recommendedName>
        <fullName evidence="3">NmrA-like domain-containing protein</fullName>
    </recommendedName>
</protein>
<feature type="domain" description="NmrA-like" evidence="3">
    <location>
        <begin position="2"/>
        <end position="301"/>
    </location>
</feature>
<dbReference type="Pfam" id="PF05368">
    <property type="entry name" value="NmrA"/>
    <property type="match status" value="1"/>
</dbReference>
<dbReference type="EMBL" id="MRCX01000794">
    <property type="protein sequence ID" value="RKK58279.1"/>
    <property type="molecule type" value="Genomic_DNA"/>
</dbReference>
<sequence length="310" mass="34239">MRVAILGATGATGSSIINALLESGNFTITALVRPQSVDRPSTKELEAKGVNIVPFDVNDPAEKSAEKLKGQDIAIAAISISATRDQIPFATAAKLAAVKRFIPTSFGPVVPPKGMVDLRDHKEDVLNHIKKLYLPYTSIDIGWWFQFTLPRLPSGRLDATYSGVGGRIPGDGNTPSAFTDNRDFGNYVARIIADPRTLNQSVFVYSGMITLNKLYDLFEKLSGETIPREYISEEELKAKLAKLGTDVLHPTDERFFDKIVTQFWYSWGVRGDNTVEYAQYLGYLLGNELYPDVKLTSFSDYIQQLLSSSG</sequence>
<evidence type="ECO:0000256" key="1">
    <source>
        <dbReference type="ARBA" id="ARBA00022857"/>
    </source>
</evidence>
<dbReference type="GO" id="GO:0016491">
    <property type="term" value="F:oxidoreductase activity"/>
    <property type="evidence" value="ECO:0007669"/>
    <property type="project" value="UniProtKB-KW"/>
</dbReference>
<evidence type="ECO:0000256" key="2">
    <source>
        <dbReference type="ARBA" id="ARBA00023002"/>
    </source>
</evidence>
<dbReference type="VEuPathDB" id="FungiDB:FOC4_g10006910"/>
<reference evidence="6 7" key="1">
    <citation type="journal article" date="2018" name="Sci. Rep.">
        <title>Characterisation of pathogen-specific regions and novel effector candidates in Fusarium oxysporum f. sp. cepae.</title>
        <authorList>
            <person name="Armitage A.D."/>
            <person name="Taylor A."/>
            <person name="Sobczyk M.K."/>
            <person name="Baxter L."/>
            <person name="Greenfield B.P."/>
            <person name="Bates H.J."/>
            <person name="Wilson F."/>
            <person name="Jackson A.C."/>
            <person name="Ott S."/>
            <person name="Harrison R.J."/>
            <person name="Clarkson J.P."/>
        </authorList>
    </citation>
    <scope>NUCLEOTIDE SEQUENCE [LARGE SCALE GENOMIC DNA]</scope>
    <source>
        <strain evidence="4 6">Fo_A13</strain>
        <strain evidence="5 7">Fo_A28</strain>
    </source>
</reference>
<evidence type="ECO:0000259" key="3">
    <source>
        <dbReference type="Pfam" id="PF05368"/>
    </source>
</evidence>
<dbReference type="Gene3D" id="3.90.25.10">
    <property type="entry name" value="UDP-galactose 4-epimerase, domain 1"/>
    <property type="match status" value="1"/>
</dbReference>
<name>A0A420M8B7_FUSOX</name>
<gene>
    <name evidence="5" type="ORF">BFJ68_g17618</name>
    <name evidence="4" type="ORF">BFJ69_g17403</name>
</gene>
<evidence type="ECO:0000313" key="7">
    <source>
        <dbReference type="Proteomes" id="UP000285860"/>
    </source>
</evidence>
<dbReference type="VEuPathDB" id="FungiDB:FOIG_06795"/>
<dbReference type="InterPro" id="IPR045312">
    <property type="entry name" value="PCBER-like"/>
</dbReference>
<dbReference type="InterPro" id="IPR051609">
    <property type="entry name" value="NmrA/Isoflavone_reductase-like"/>
</dbReference>
<dbReference type="AlphaFoldDB" id="A0A420M8B7"/>
<evidence type="ECO:0000313" key="6">
    <source>
        <dbReference type="Proteomes" id="UP000285084"/>
    </source>
</evidence>
<dbReference type="Proteomes" id="UP000285084">
    <property type="component" value="Unassembled WGS sequence"/>
</dbReference>
<organism evidence="4 6">
    <name type="scientific">Fusarium oxysporum</name>
    <name type="common">Fusarium vascular wilt</name>
    <dbReference type="NCBI Taxonomy" id="5507"/>
    <lineage>
        <taxon>Eukaryota</taxon>
        <taxon>Fungi</taxon>
        <taxon>Dikarya</taxon>
        <taxon>Ascomycota</taxon>
        <taxon>Pezizomycotina</taxon>
        <taxon>Sordariomycetes</taxon>
        <taxon>Hypocreomycetidae</taxon>
        <taxon>Hypocreales</taxon>
        <taxon>Nectriaceae</taxon>
        <taxon>Fusarium</taxon>
        <taxon>Fusarium oxysporum species complex</taxon>
    </lineage>
</organism>
<evidence type="ECO:0000313" key="5">
    <source>
        <dbReference type="EMBL" id="RKK81511.1"/>
    </source>
</evidence>
<accession>A0A420M8B7</accession>
<dbReference type="VEuPathDB" id="FungiDB:HZS61_014233"/>